<dbReference type="PROSITE" id="PS01257">
    <property type="entry name" value="RIBOSOMAL_L10E"/>
    <property type="match status" value="1"/>
</dbReference>
<dbReference type="Proteomes" id="UP000738826">
    <property type="component" value="Unassembled WGS sequence"/>
</dbReference>
<dbReference type="PANTHER" id="PTHR11726">
    <property type="entry name" value="60S RIBOSOMAL PROTEIN L10"/>
    <property type="match status" value="1"/>
</dbReference>
<dbReference type="GO" id="GO:0006412">
    <property type="term" value="P:translation"/>
    <property type="evidence" value="ECO:0007669"/>
    <property type="project" value="InterPro"/>
</dbReference>
<comment type="caution">
    <text evidence="5">The sequence shown here is derived from an EMBL/GenBank/DDBJ whole genome shotgun (WGS) entry which is preliminary data.</text>
</comment>
<proteinExistence type="inferred from homology"/>
<evidence type="ECO:0000313" key="5">
    <source>
        <dbReference type="EMBL" id="NCS91173.1"/>
    </source>
</evidence>
<dbReference type="NCBIfam" id="NF003239">
    <property type="entry name" value="PRK04199.1-4"/>
    <property type="match status" value="1"/>
</dbReference>
<evidence type="ECO:0000313" key="6">
    <source>
        <dbReference type="Proteomes" id="UP000738826"/>
    </source>
</evidence>
<dbReference type="EMBL" id="JAACQH010000034">
    <property type="protein sequence ID" value="NCS91173.1"/>
    <property type="molecule type" value="Genomic_DNA"/>
</dbReference>
<dbReference type="Gene3D" id="3.90.1170.10">
    <property type="entry name" value="Ribosomal protein L10e/L16"/>
    <property type="match status" value="1"/>
</dbReference>
<reference evidence="5" key="1">
    <citation type="submission" date="2019-11" db="EMBL/GenBank/DDBJ databases">
        <title>Lipid analysis of CO2-rich subsurface aquifers suggests an autotrophy-based deep biosphere with lysolipids enriched in CPR bacteria.</title>
        <authorList>
            <person name="Probst A.J."/>
            <person name="Elling F.J."/>
            <person name="Castelle C.J."/>
            <person name="Zhu Q."/>
            <person name="Elvert M."/>
            <person name="Birarda G."/>
            <person name="Holman H.-Y."/>
            <person name="Lane K.R."/>
            <person name="Ladd B."/>
            <person name="Ryan M.C."/>
            <person name="Woyke T."/>
            <person name="Hinrichs K.-U."/>
            <person name="Banfield J.F."/>
        </authorList>
    </citation>
    <scope>NUCLEOTIDE SEQUENCE</scope>
    <source>
        <strain evidence="4">CG_2015-01_33_1645</strain>
        <strain evidence="5">CG_2015-04_33_537</strain>
    </source>
</reference>
<dbReference type="Proteomes" id="UP000768163">
    <property type="component" value="Unassembled WGS sequence"/>
</dbReference>
<dbReference type="EMBL" id="JAACVF010000140">
    <property type="protein sequence ID" value="NCN65422.1"/>
    <property type="molecule type" value="Genomic_DNA"/>
</dbReference>
<gene>
    <name evidence="5" type="ORF">GW779_01955</name>
    <name evidence="4" type="ORF">GW910_05115</name>
</gene>
<dbReference type="Pfam" id="PF00252">
    <property type="entry name" value="Ribosomal_L16"/>
    <property type="match status" value="1"/>
</dbReference>
<dbReference type="SUPFAM" id="SSF54686">
    <property type="entry name" value="Ribosomal protein L16p/L10e"/>
    <property type="match status" value="1"/>
</dbReference>
<evidence type="ECO:0000256" key="1">
    <source>
        <dbReference type="ARBA" id="ARBA00008931"/>
    </source>
</evidence>
<evidence type="ECO:0000256" key="2">
    <source>
        <dbReference type="ARBA" id="ARBA00022980"/>
    </source>
</evidence>
<comment type="similarity">
    <text evidence="1">Belongs to the universal ribosomal protein uL16 family.</text>
</comment>
<accession>A0A8J8CFK1</accession>
<dbReference type="GO" id="GO:0003735">
    <property type="term" value="F:structural constituent of ribosome"/>
    <property type="evidence" value="ECO:0007669"/>
    <property type="project" value="InterPro"/>
</dbReference>
<sequence>MGDIRPAHCYRWDSPTFTRVSRTPSNSYITGIPGNKILHFTYGKPELYEKEISVIYKDRMMVRHNALESARIVAQKFLLKNIKENFSLLIRPYPHHVMRENAQASGAGADRVQQGMRQSFGKAVGRAAKVYKGQKLASIFVHPENLEVAKQAAERMLAKLPGEKIIVIEDTKKAKETKISDAGAAVETNK</sequence>
<dbReference type="GO" id="GO:1990904">
    <property type="term" value="C:ribonucleoprotein complex"/>
    <property type="evidence" value="ECO:0007669"/>
    <property type="project" value="UniProtKB-KW"/>
</dbReference>
<evidence type="ECO:0000256" key="3">
    <source>
        <dbReference type="ARBA" id="ARBA00023274"/>
    </source>
</evidence>
<keyword evidence="2 5" id="KW-0689">Ribosomal protein</keyword>
<dbReference type="PIRSF" id="PIRSF005590">
    <property type="entry name" value="Ribosomal_L10"/>
    <property type="match status" value="1"/>
</dbReference>
<dbReference type="AlphaFoldDB" id="A0A8J8CFK1"/>
<dbReference type="InterPro" id="IPR036920">
    <property type="entry name" value="Ribosomal_uL16_sf"/>
</dbReference>
<protein>
    <submittedName>
        <fullName evidence="5">50S ribosomal protein L16</fullName>
    </submittedName>
</protein>
<dbReference type="InterPro" id="IPR001197">
    <property type="entry name" value="Ribosomal_uL16_euk_arch"/>
</dbReference>
<evidence type="ECO:0000313" key="4">
    <source>
        <dbReference type="EMBL" id="NCN65422.1"/>
    </source>
</evidence>
<name>A0A8J8CFK1_9ARCH</name>
<keyword evidence="3" id="KW-0687">Ribonucleoprotein</keyword>
<organism evidence="5 6">
    <name type="scientific">Candidatus Altarchaeum hamiconexum</name>
    <dbReference type="NCBI Taxonomy" id="1803513"/>
    <lineage>
        <taxon>Archaea</taxon>
        <taxon>Candidatus Altarchaeota</taxon>
        <taxon>Candidatus Altiarchaeia</taxon>
        <taxon>Candidatus Altarchaeales</taxon>
        <taxon>Candidatus Altarchaeaceae</taxon>
        <taxon>Candidatus Altarchaeum</taxon>
    </lineage>
</organism>
<dbReference type="GO" id="GO:0005840">
    <property type="term" value="C:ribosome"/>
    <property type="evidence" value="ECO:0007669"/>
    <property type="project" value="UniProtKB-KW"/>
</dbReference>
<dbReference type="InterPro" id="IPR018255">
    <property type="entry name" value="Ribosomal_uL16_CS_euk_arc"/>
</dbReference>
<dbReference type="InterPro" id="IPR047873">
    <property type="entry name" value="Ribosomal_uL16"/>
</dbReference>